<evidence type="ECO:0000313" key="2">
    <source>
        <dbReference type="EMBL" id="SHL45045.1"/>
    </source>
</evidence>
<name>A0AB36P6N2_9FLAO</name>
<dbReference type="EMBL" id="MUHB01000005">
    <property type="protein sequence ID" value="OXB06766.1"/>
    <property type="molecule type" value="Genomic_DNA"/>
</dbReference>
<reference evidence="1 4" key="1">
    <citation type="submission" date="2016-11" db="EMBL/GenBank/DDBJ databases">
        <title>Whole genomes of Flavobacteriaceae.</title>
        <authorList>
            <person name="Stine C."/>
            <person name="Li C."/>
            <person name="Tadesse D."/>
        </authorList>
    </citation>
    <scope>NUCLEOTIDE SEQUENCE [LARGE SCALE GENOMIC DNA]</scope>
    <source>
        <strain evidence="1 4">ATCC 19366</strain>
    </source>
</reference>
<evidence type="ECO:0000313" key="1">
    <source>
        <dbReference type="EMBL" id="OXB06766.1"/>
    </source>
</evidence>
<dbReference type="Proteomes" id="UP000184216">
    <property type="component" value="Unassembled WGS sequence"/>
</dbReference>
<evidence type="ECO:0000313" key="3">
    <source>
        <dbReference type="Proteomes" id="UP000184216"/>
    </source>
</evidence>
<protein>
    <recommendedName>
        <fullName evidence="5">Outer membrane protein beta-barrel domain-containing protein</fullName>
    </recommendedName>
</protein>
<gene>
    <name evidence="1" type="ORF">B0A72_04635</name>
    <name evidence="2" type="ORF">SAMN05444387_0635</name>
</gene>
<evidence type="ECO:0000313" key="4">
    <source>
        <dbReference type="Proteomes" id="UP000198431"/>
    </source>
</evidence>
<accession>A0AB36P6N2</accession>
<dbReference type="RefSeq" id="WP_073393670.1">
    <property type="nucleotide sequence ID" value="NZ_FRBX01000001.1"/>
</dbReference>
<comment type="caution">
    <text evidence="1">The sequence shown here is derived from an EMBL/GenBank/DDBJ whole genome shotgun (WGS) entry which is preliminary data.</text>
</comment>
<keyword evidence="3" id="KW-1185">Reference proteome</keyword>
<dbReference type="Proteomes" id="UP000198431">
    <property type="component" value="Unassembled WGS sequence"/>
</dbReference>
<proteinExistence type="predicted"/>
<evidence type="ECO:0008006" key="5">
    <source>
        <dbReference type="Google" id="ProtNLM"/>
    </source>
</evidence>
<dbReference type="EMBL" id="FRBX01000001">
    <property type="protein sequence ID" value="SHL45045.1"/>
    <property type="molecule type" value="Genomic_DNA"/>
</dbReference>
<organism evidence="1 4">
    <name type="scientific">Flavobacterium pectinovorum</name>
    <dbReference type="NCBI Taxonomy" id="29533"/>
    <lineage>
        <taxon>Bacteria</taxon>
        <taxon>Pseudomonadati</taxon>
        <taxon>Bacteroidota</taxon>
        <taxon>Flavobacteriia</taxon>
        <taxon>Flavobacteriales</taxon>
        <taxon>Flavobacteriaceae</taxon>
        <taxon>Flavobacterium</taxon>
    </lineage>
</organism>
<reference evidence="2 3" key="2">
    <citation type="submission" date="2016-11" db="EMBL/GenBank/DDBJ databases">
        <authorList>
            <person name="Varghese N."/>
            <person name="Submissions S."/>
        </authorList>
    </citation>
    <scope>NUCLEOTIDE SEQUENCE [LARGE SCALE GENOMIC DNA]</scope>
    <source>
        <strain evidence="2 3">DSM 6368</strain>
    </source>
</reference>
<dbReference type="AlphaFoldDB" id="A0AB36P6N2"/>
<sequence>MKKLLVFAFSLLIYSNSYCQKTELRVSLDSGLSSFSGESAESSSSINLYNNSDSGYTNNPYGSKNVLSYGVSVNLKRITKANLIYGIGLGYENIGSKTSITSISVYDEVNSFNVPASGKTIMSVNTINANPFIGYRFNASKLPIDLVAGFDFASILNTKECGDATDEDENNYTTSIDRKTISTDFRPRIQVSTDYKKFGVYLGYSFGLLNYMEGYVGGTNTVYSKIFRFGITYQVF</sequence>